<dbReference type="Pfam" id="PF00480">
    <property type="entry name" value="ROK"/>
    <property type="match status" value="1"/>
</dbReference>
<dbReference type="InterPro" id="IPR043129">
    <property type="entry name" value="ATPase_NBD"/>
</dbReference>
<evidence type="ECO:0000313" key="3">
    <source>
        <dbReference type="EMBL" id="RKS77668.1"/>
    </source>
</evidence>
<reference evidence="3 4" key="1">
    <citation type="submission" date="2018-10" db="EMBL/GenBank/DDBJ databases">
        <title>Genomic Encyclopedia of Archaeal and Bacterial Type Strains, Phase II (KMG-II): from individual species to whole genera.</title>
        <authorList>
            <person name="Goeker M."/>
        </authorList>
    </citation>
    <scope>NUCLEOTIDE SEQUENCE [LARGE SCALE GENOMIC DNA]</scope>
    <source>
        <strain evidence="3 4">RP-AC37</strain>
    </source>
</reference>
<evidence type="ECO:0000256" key="1">
    <source>
        <dbReference type="ARBA" id="ARBA00006479"/>
    </source>
</evidence>
<name>A0A420XS08_9ACTN</name>
<dbReference type="SUPFAM" id="SSF53067">
    <property type="entry name" value="Actin-like ATPase domain"/>
    <property type="match status" value="1"/>
</dbReference>
<sequence length="404" mass="41318">MPIGRVTRTSPAATQQPATPSLLRAINDRAALALFLEHGQLTRTQVSSLTGLSKPTAGQLLVRLVEAGLVRSVGTSSGGPGPAAQVYELDPTAAYAAALDVRPGRLVAVVSDLRGTVVGEAEVRATRKQPADAVEDVTAGLAGASAAAGMDPAGLASVVISTPGSFDPETGDLRYARHLTGWQEPGLLGRLRREVGVQLDVENDVNLIALAEQRDGAAVDASDFCLMWHDDDGFGAAIVVDGRLHRGATGGAGELGYLPVPGAPVVRHVIRANSGGFVKLAGLPAILELGEEFGVPGRSAVTVVRRAASSAAEGAGELLDELAERYALGLAAVVAVLDPQAVVLSGSVLQAGGEPLRSRVERQLGELAMTVPAVRLGALRTPILAGALHAALDTARDAAFAAAR</sequence>
<dbReference type="GO" id="GO:0006355">
    <property type="term" value="P:regulation of DNA-templated transcription"/>
    <property type="evidence" value="ECO:0007669"/>
    <property type="project" value="InterPro"/>
</dbReference>
<comment type="similarity">
    <text evidence="1">Belongs to the ROK (NagC/XylR) family.</text>
</comment>
<dbReference type="InterPro" id="IPR005471">
    <property type="entry name" value="Tscrpt_reg_IclR_N"/>
</dbReference>
<accession>A0A420XS08</accession>
<keyword evidence="3" id="KW-0808">Transferase</keyword>
<dbReference type="Gene3D" id="3.30.420.40">
    <property type="match status" value="2"/>
</dbReference>
<keyword evidence="3" id="KW-0418">Kinase</keyword>
<dbReference type="InterPro" id="IPR000600">
    <property type="entry name" value="ROK"/>
</dbReference>
<feature type="domain" description="HTH iclR-type" evidence="2">
    <location>
        <begin position="32"/>
        <end position="72"/>
    </location>
</feature>
<protein>
    <submittedName>
        <fullName evidence="3">Putative NBD/HSP70 family sugar kinase</fullName>
    </submittedName>
</protein>
<dbReference type="InterPro" id="IPR036388">
    <property type="entry name" value="WH-like_DNA-bd_sf"/>
</dbReference>
<comment type="caution">
    <text evidence="3">The sequence shown here is derived from an EMBL/GenBank/DDBJ whole genome shotgun (WGS) entry which is preliminary data.</text>
</comment>
<dbReference type="AlphaFoldDB" id="A0A420XS08"/>
<proteinExistence type="inferred from homology"/>
<dbReference type="PANTHER" id="PTHR18964">
    <property type="entry name" value="ROK (REPRESSOR, ORF, KINASE) FAMILY"/>
    <property type="match status" value="1"/>
</dbReference>
<evidence type="ECO:0000313" key="4">
    <source>
        <dbReference type="Proteomes" id="UP000281955"/>
    </source>
</evidence>
<dbReference type="RefSeq" id="WP_231121562.1">
    <property type="nucleotide sequence ID" value="NZ_RBWV01000010.1"/>
</dbReference>
<keyword evidence="4" id="KW-1185">Reference proteome</keyword>
<dbReference type="InterPro" id="IPR036390">
    <property type="entry name" value="WH_DNA-bd_sf"/>
</dbReference>
<dbReference type="Proteomes" id="UP000281955">
    <property type="component" value="Unassembled WGS sequence"/>
</dbReference>
<dbReference type="Pfam" id="PF09339">
    <property type="entry name" value="HTH_IclR"/>
    <property type="match status" value="1"/>
</dbReference>
<dbReference type="PANTHER" id="PTHR18964:SF149">
    <property type="entry name" value="BIFUNCTIONAL UDP-N-ACETYLGLUCOSAMINE 2-EPIMERASE_N-ACETYLMANNOSAMINE KINASE"/>
    <property type="match status" value="1"/>
</dbReference>
<gene>
    <name evidence="3" type="ORF">CLV35_1362</name>
</gene>
<dbReference type="Gene3D" id="1.10.10.10">
    <property type="entry name" value="Winged helix-like DNA-binding domain superfamily/Winged helix DNA-binding domain"/>
    <property type="match status" value="1"/>
</dbReference>
<dbReference type="SUPFAM" id="SSF46785">
    <property type="entry name" value="Winged helix' DNA-binding domain"/>
    <property type="match status" value="1"/>
</dbReference>
<dbReference type="GO" id="GO:0003677">
    <property type="term" value="F:DNA binding"/>
    <property type="evidence" value="ECO:0007669"/>
    <property type="project" value="InterPro"/>
</dbReference>
<dbReference type="InParanoid" id="A0A420XS08"/>
<organism evidence="3 4">
    <name type="scientific">Motilibacter peucedani</name>
    <dbReference type="NCBI Taxonomy" id="598650"/>
    <lineage>
        <taxon>Bacteria</taxon>
        <taxon>Bacillati</taxon>
        <taxon>Actinomycetota</taxon>
        <taxon>Actinomycetes</taxon>
        <taxon>Motilibacterales</taxon>
        <taxon>Motilibacteraceae</taxon>
        <taxon>Motilibacter</taxon>
    </lineage>
</organism>
<dbReference type="GO" id="GO:0016301">
    <property type="term" value="F:kinase activity"/>
    <property type="evidence" value="ECO:0007669"/>
    <property type="project" value="UniProtKB-KW"/>
</dbReference>
<evidence type="ECO:0000259" key="2">
    <source>
        <dbReference type="Pfam" id="PF09339"/>
    </source>
</evidence>
<dbReference type="EMBL" id="RBWV01000010">
    <property type="protein sequence ID" value="RKS77668.1"/>
    <property type="molecule type" value="Genomic_DNA"/>
</dbReference>